<proteinExistence type="predicted"/>
<comment type="caution">
    <text evidence="2">The sequence shown here is derived from an EMBL/GenBank/DDBJ whole genome shotgun (WGS) entry which is preliminary data.</text>
</comment>
<dbReference type="AlphaFoldDB" id="A0A4R2RCU9"/>
<evidence type="ECO:0000259" key="1">
    <source>
        <dbReference type="Pfam" id="PF13349"/>
    </source>
</evidence>
<dbReference type="InterPro" id="IPR025164">
    <property type="entry name" value="Toastrack_DUF4097"/>
</dbReference>
<dbReference type="EMBL" id="SLXQ01000001">
    <property type="protein sequence ID" value="TCP57245.1"/>
    <property type="molecule type" value="Genomic_DNA"/>
</dbReference>
<gene>
    <name evidence="2" type="ORF">EV191_1011198</name>
</gene>
<keyword evidence="3" id="KW-1185">Reference proteome</keyword>
<dbReference type="OrthoDB" id="4331847at2"/>
<accession>A0A4R2RCU9</accession>
<sequence length="257" mass="26724">MVRPLMAVAGVALIGVGAAVAFGWVGTDTAEAENNIAERVRSVEIDNQSGDVTIRATDTQQTKVHQSFRYRWGEPDEAYELDGDNLVLNGCGWGCDVSYQVEVPRDVLVTGKASSGNVTLTEVGGVDVQANSGNIEVRRAAGEVRTKASSGNITLVDLTGPVFAEANSGNIRGDQLGNRAEVQASSGDITLNLASPQSVTASASSGDVEVGVPDGRYRVTTETNGTQEIGVASDDSASHVLDLEASSGDVTVRTLGR</sequence>
<dbReference type="Pfam" id="PF13349">
    <property type="entry name" value="DUF4097"/>
    <property type="match status" value="1"/>
</dbReference>
<evidence type="ECO:0000313" key="3">
    <source>
        <dbReference type="Proteomes" id="UP000294911"/>
    </source>
</evidence>
<feature type="domain" description="DUF4097" evidence="1">
    <location>
        <begin position="112"/>
        <end position="253"/>
    </location>
</feature>
<name>A0A4R2RCU9_9PSEU</name>
<evidence type="ECO:0000313" key="2">
    <source>
        <dbReference type="EMBL" id="TCP57245.1"/>
    </source>
</evidence>
<protein>
    <submittedName>
        <fullName evidence="2">Putative adhesin</fullName>
    </submittedName>
</protein>
<dbReference type="Proteomes" id="UP000294911">
    <property type="component" value="Unassembled WGS sequence"/>
</dbReference>
<reference evidence="2 3" key="1">
    <citation type="submission" date="2019-03" db="EMBL/GenBank/DDBJ databases">
        <title>Genomic Encyclopedia of Type Strains, Phase IV (KMG-IV): sequencing the most valuable type-strain genomes for metagenomic binning, comparative biology and taxonomic classification.</title>
        <authorList>
            <person name="Goeker M."/>
        </authorList>
    </citation>
    <scope>NUCLEOTIDE SEQUENCE [LARGE SCALE GENOMIC DNA]</scope>
    <source>
        <strain evidence="2 3">DSM 45765</strain>
    </source>
</reference>
<organism evidence="2 3">
    <name type="scientific">Tamaricihabitans halophyticus</name>
    <dbReference type="NCBI Taxonomy" id="1262583"/>
    <lineage>
        <taxon>Bacteria</taxon>
        <taxon>Bacillati</taxon>
        <taxon>Actinomycetota</taxon>
        <taxon>Actinomycetes</taxon>
        <taxon>Pseudonocardiales</taxon>
        <taxon>Pseudonocardiaceae</taxon>
        <taxon>Tamaricihabitans</taxon>
    </lineage>
</organism>